<comment type="caution">
    <text evidence="1">The sequence shown here is derived from an EMBL/GenBank/DDBJ whole genome shotgun (WGS) entry which is preliminary data.</text>
</comment>
<dbReference type="EMBL" id="QZCH01000006">
    <property type="protein sequence ID" value="RJG48966.1"/>
    <property type="molecule type" value="Genomic_DNA"/>
</dbReference>
<dbReference type="RefSeq" id="WP_119910065.1">
    <property type="nucleotide sequence ID" value="NZ_QZCH01000006.1"/>
</dbReference>
<accession>A0A418YGL1</accession>
<protein>
    <submittedName>
        <fullName evidence="1">Uncharacterized protein</fullName>
    </submittedName>
</protein>
<gene>
    <name evidence="1" type="ORF">D1Z90_07120</name>
</gene>
<sequence length="68" mass="7734">MSPMKVNDIIPIGYKPSAKYLNKRLETLLLISLFAEVSLWCIDFIAKGNINVRPTPLKHALHCRQQGQ</sequence>
<proteinExistence type="predicted"/>
<dbReference type="Proteomes" id="UP000283255">
    <property type="component" value="Unassembled WGS sequence"/>
</dbReference>
<evidence type="ECO:0000313" key="1">
    <source>
        <dbReference type="EMBL" id="RJG48966.1"/>
    </source>
</evidence>
<name>A0A418YGL1_9GAMM</name>
<evidence type="ECO:0000313" key="2">
    <source>
        <dbReference type="Proteomes" id="UP000283255"/>
    </source>
</evidence>
<organism evidence="1 2">
    <name type="scientific">Motilimonas pumila</name>
    <dbReference type="NCBI Taxonomy" id="2303987"/>
    <lineage>
        <taxon>Bacteria</taxon>
        <taxon>Pseudomonadati</taxon>
        <taxon>Pseudomonadota</taxon>
        <taxon>Gammaproteobacteria</taxon>
        <taxon>Alteromonadales</taxon>
        <taxon>Alteromonadales genera incertae sedis</taxon>
        <taxon>Motilimonas</taxon>
    </lineage>
</organism>
<keyword evidence="2" id="KW-1185">Reference proteome</keyword>
<dbReference type="AlphaFoldDB" id="A0A418YGL1"/>
<reference evidence="1 2" key="1">
    <citation type="submission" date="2018-09" db="EMBL/GenBank/DDBJ databases">
        <authorList>
            <person name="Wang F."/>
        </authorList>
    </citation>
    <scope>NUCLEOTIDE SEQUENCE [LARGE SCALE GENOMIC DNA]</scope>
    <source>
        <strain evidence="1 2">PLHSC7-2</strain>
    </source>
</reference>
<reference evidence="1 2" key="2">
    <citation type="submission" date="2019-01" db="EMBL/GenBank/DDBJ databases">
        <title>Motilimonas pumilus sp. nov., isolated from the gut of sea cucumber (Apostichopus japonicus).</title>
        <authorList>
            <person name="Wang F.-Q."/>
            <person name="Ren L.-H."/>
            <person name="Lin Y.-W."/>
            <person name="Sun G.-H."/>
            <person name="Du Z.-J."/>
            <person name="Zhao J.-X."/>
            <person name="Liu X.-J."/>
            <person name="Liu L.-J."/>
        </authorList>
    </citation>
    <scope>NUCLEOTIDE SEQUENCE [LARGE SCALE GENOMIC DNA]</scope>
    <source>
        <strain evidence="1 2">PLHSC7-2</strain>
    </source>
</reference>